<name>K7RKR4_ACIA4</name>
<evidence type="ECO:0000259" key="8">
    <source>
        <dbReference type="PROSITE" id="PS50850"/>
    </source>
</evidence>
<evidence type="ECO:0000313" key="10">
    <source>
        <dbReference type="Proteomes" id="UP000000214"/>
    </source>
</evidence>
<feature type="transmembrane region" description="Helical" evidence="7">
    <location>
        <begin position="230"/>
        <end position="251"/>
    </location>
</feature>
<dbReference type="InterPro" id="IPR011701">
    <property type="entry name" value="MFS"/>
</dbReference>
<proteinExistence type="predicted"/>
<keyword evidence="5 7" id="KW-1133">Transmembrane helix</keyword>
<feature type="transmembrane region" description="Helical" evidence="7">
    <location>
        <begin position="20"/>
        <end position="43"/>
    </location>
</feature>
<dbReference type="PANTHER" id="PTHR42718">
    <property type="entry name" value="MAJOR FACILITATOR SUPERFAMILY MULTIDRUG TRANSPORTER MFSC"/>
    <property type="match status" value="1"/>
</dbReference>
<dbReference type="CDD" id="cd17321">
    <property type="entry name" value="MFS_MMR_MDR_like"/>
    <property type="match status" value="1"/>
</dbReference>
<dbReference type="HOGENOM" id="CLU_000960_28_2_11"/>
<feature type="transmembrane region" description="Helical" evidence="7">
    <location>
        <begin position="169"/>
        <end position="193"/>
    </location>
</feature>
<reference evidence="9 10" key="1">
    <citation type="journal article" date="2012" name="BMC Genomics">
        <title>The genome sequence of Propionibacterium acidipropionici provides insights into its biotechnological and industrial potential.</title>
        <authorList>
            <person name="Parizzi L.P."/>
            <person name="Grassi M.C."/>
            <person name="Llerena L.A."/>
            <person name="Carazzolle M.F."/>
            <person name="Queiroz V.L."/>
            <person name="Lunardi I."/>
            <person name="Zeidler A.F."/>
            <person name="Teixeira P.J."/>
            <person name="Mieczkowski P."/>
            <person name="Rincones J."/>
            <person name="Pereira G.A."/>
        </authorList>
    </citation>
    <scope>NUCLEOTIDE SEQUENCE [LARGE SCALE GENOMIC DNA]</scope>
    <source>
        <strain evidence="10">ATCC 4875 / DSM 20272 / JCM 6432 / NBRC 12425 / NCIMB 8070</strain>
    </source>
</reference>
<keyword evidence="6 7" id="KW-0472">Membrane</keyword>
<comment type="subcellular location">
    <subcellularLocation>
        <location evidence="1">Cell membrane</location>
        <topology evidence="1">Multi-pass membrane protein</topology>
    </subcellularLocation>
</comment>
<keyword evidence="3" id="KW-1003">Cell membrane</keyword>
<evidence type="ECO:0000256" key="2">
    <source>
        <dbReference type="ARBA" id="ARBA00022448"/>
    </source>
</evidence>
<feature type="transmembrane region" description="Helical" evidence="7">
    <location>
        <begin position="338"/>
        <end position="356"/>
    </location>
</feature>
<gene>
    <name evidence="9" type="ordered locus">PACID_06800</name>
</gene>
<dbReference type="GO" id="GO:0005886">
    <property type="term" value="C:plasma membrane"/>
    <property type="evidence" value="ECO:0007669"/>
    <property type="project" value="UniProtKB-SubCell"/>
</dbReference>
<dbReference type="EMBL" id="CP003493">
    <property type="protein sequence ID" value="AFV88519.1"/>
    <property type="molecule type" value="Genomic_DNA"/>
</dbReference>
<feature type="transmembrane region" description="Helical" evidence="7">
    <location>
        <begin position="409"/>
        <end position="428"/>
    </location>
</feature>
<dbReference type="GO" id="GO:0022857">
    <property type="term" value="F:transmembrane transporter activity"/>
    <property type="evidence" value="ECO:0007669"/>
    <property type="project" value="InterPro"/>
</dbReference>
<dbReference type="PANTHER" id="PTHR42718:SF47">
    <property type="entry name" value="METHYL VIOLOGEN RESISTANCE PROTEIN SMVA"/>
    <property type="match status" value="1"/>
</dbReference>
<feature type="transmembrane region" description="Helical" evidence="7">
    <location>
        <begin position="474"/>
        <end position="494"/>
    </location>
</feature>
<dbReference type="KEGG" id="pbo:PACID_06800"/>
<feature type="transmembrane region" description="Helical" evidence="7">
    <location>
        <begin position="362"/>
        <end position="388"/>
    </location>
</feature>
<evidence type="ECO:0000256" key="5">
    <source>
        <dbReference type="ARBA" id="ARBA00022989"/>
    </source>
</evidence>
<evidence type="ECO:0000256" key="4">
    <source>
        <dbReference type="ARBA" id="ARBA00022692"/>
    </source>
</evidence>
<feature type="transmembrane region" description="Helical" evidence="7">
    <location>
        <begin position="205"/>
        <end position="224"/>
    </location>
</feature>
<dbReference type="Pfam" id="PF07690">
    <property type="entry name" value="MFS_1"/>
    <property type="match status" value="1"/>
</dbReference>
<dbReference type="InterPro" id="IPR020846">
    <property type="entry name" value="MFS_dom"/>
</dbReference>
<dbReference type="RefSeq" id="WP_015069432.1">
    <property type="nucleotide sequence ID" value="NC_019395.1"/>
</dbReference>
<accession>K7RKR4</accession>
<evidence type="ECO:0000256" key="6">
    <source>
        <dbReference type="ARBA" id="ARBA00023136"/>
    </source>
</evidence>
<dbReference type="Gene3D" id="1.20.1250.20">
    <property type="entry name" value="MFS general substrate transporter like domains"/>
    <property type="match status" value="1"/>
</dbReference>
<evidence type="ECO:0000313" key="9">
    <source>
        <dbReference type="EMBL" id="AFV88519.1"/>
    </source>
</evidence>
<feature type="transmembrane region" description="Helical" evidence="7">
    <location>
        <begin position="55"/>
        <end position="73"/>
    </location>
</feature>
<feature type="transmembrane region" description="Helical" evidence="7">
    <location>
        <begin position="110"/>
        <end position="131"/>
    </location>
</feature>
<protein>
    <submittedName>
        <fullName evidence="9">Major facilitator superfamily MFS_1</fullName>
    </submittedName>
</protein>
<feature type="transmembrane region" description="Helical" evidence="7">
    <location>
        <begin position="85"/>
        <end position="104"/>
    </location>
</feature>
<keyword evidence="2" id="KW-0813">Transport</keyword>
<evidence type="ECO:0000256" key="7">
    <source>
        <dbReference type="SAM" id="Phobius"/>
    </source>
</evidence>
<evidence type="ECO:0000256" key="3">
    <source>
        <dbReference type="ARBA" id="ARBA00022475"/>
    </source>
</evidence>
<dbReference type="SUPFAM" id="SSF103473">
    <property type="entry name" value="MFS general substrate transporter"/>
    <property type="match status" value="1"/>
</dbReference>
<feature type="transmembrane region" description="Helical" evidence="7">
    <location>
        <begin position="313"/>
        <end position="331"/>
    </location>
</feature>
<keyword evidence="4 7" id="KW-0812">Transmembrane</keyword>
<dbReference type="Gene3D" id="1.20.1720.10">
    <property type="entry name" value="Multidrug resistance protein D"/>
    <property type="match status" value="1"/>
</dbReference>
<dbReference type="PROSITE" id="PS50850">
    <property type="entry name" value="MFS"/>
    <property type="match status" value="1"/>
</dbReference>
<dbReference type="PRINTS" id="PR01036">
    <property type="entry name" value="TCRTETB"/>
</dbReference>
<feature type="transmembrane region" description="Helical" evidence="7">
    <location>
        <begin position="143"/>
        <end position="163"/>
    </location>
</feature>
<dbReference type="AlphaFoldDB" id="K7RKR4"/>
<sequence>MSVTPAETSPLSSRRRWATLPILTLAVLLLAIDSTVLAVAIPALAEGLGANGTEVLWIGDIYSLGVAGFLVVMGNLGDRIGRKRLLLTGATLFGLASVLGACSQSPQMLIVARLIMGISGATLMPSTLSLIRNIFSDRRERTLAISIWSAAAGGGSALGPLLGGFLLEHFWWGSVFLINVPVMVMLVVGGLLLLPESRDPHPGRFDLISAVLSLTAIMPIVYAIKHLAQFGADPTGFVTLLVGVVLALAFVHRQRHLRTPLIDIDLFRNRAFTGSVLANFIAMFALVGLLYFYSQYLQLARGFTPLQAGMAELPTTVASVAVVFLVTRVLARLGEGHTIGFGLVLAALGLAGVAVAEGASSFVWLAMALIPVGLGVGLSQTVATDAIVSAVPAHKAGAASAISETSYELGAALGIAILGSLVNVVYRVNLTPGAVSPDKQDAVSDSLASALHVLDADSPAAQMARDAFTSGMQVTAAAAALITTAAAVIAWRLVPSARR</sequence>
<feature type="domain" description="Major facilitator superfamily (MFS) profile" evidence="8">
    <location>
        <begin position="19"/>
        <end position="498"/>
    </location>
</feature>
<dbReference type="PATRIC" id="fig|1171373.8.peg.687"/>
<dbReference type="eggNOG" id="COG0477">
    <property type="taxonomic scope" value="Bacteria"/>
</dbReference>
<dbReference type="InterPro" id="IPR036259">
    <property type="entry name" value="MFS_trans_sf"/>
</dbReference>
<organism evidence="9 10">
    <name type="scientific">Acidipropionibacterium acidipropionici (strain ATCC 4875 / DSM 20272 / JCM 6432 / NBRC 12425 / NCIMB 8070 / 4)</name>
    <name type="common">Propionibacterium acidipropionici</name>
    <dbReference type="NCBI Taxonomy" id="1171373"/>
    <lineage>
        <taxon>Bacteria</taxon>
        <taxon>Bacillati</taxon>
        <taxon>Actinomycetota</taxon>
        <taxon>Actinomycetes</taxon>
        <taxon>Propionibacteriales</taxon>
        <taxon>Propionibacteriaceae</taxon>
        <taxon>Acidipropionibacterium</taxon>
    </lineage>
</organism>
<evidence type="ECO:0000256" key="1">
    <source>
        <dbReference type="ARBA" id="ARBA00004651"/>
    </source>
</evidence>
<feature type="transmembrane region" description="Helical" evidence="7">
    <location>
        <begin position="272"/>
        <end position="293"/>
    </location>
</feature>
<dbReference type="Proteomes" id="UP000000214">
    <property type="component" value="Chromosome"/>
</dbReference>